<sequence length="286" mass="29226">MAVADLPSAELAVLSRRRPRSAGPVLAGAFLALLAVAMIAPELLAPGSPDATSTADILRPPSADHLFGTDQNGRDIYRRIVYGARDSVFVGLAATALALVAGVLVGAFAALAGRAADSAAMRLVEVLLAVPGMVTALLVAAALGPGSGTVVLAIAVIGVPPYARIVRGQILRLRGSGFVEAAVAQGLGPVRVAWRHMIPNALPPVLLLGTIGTGAAIGASAALSFLGLGPRPPDPQWGAMLQQGQDYFAVAWWTATVPGVVLTLTVLSVTTVGQYLQRRFEGRVPG</sequence>
<evidence type="ECO:0000313" key="9">
    <source>
        <dbReference type="EMBL" id="GIG88774.1"/>
    </source>
</evidence>
<comment type="similarity">
    <text evidence="7">Belongs to the binding-protein-dependent transport system permease family.</text>
</comment>
<evidence type="ECO:0000313" key="10">
    <source>
        <dbReference type="Proteomes" id="UP000646749"/>
    </source>
</evidence>
<proteinExistence type="inferred from homology"/>
<dbReference type="Proteomes" id="UP000646749">
    <property type="component" value="Unassembled WGS sequence"/>
</dbReference>
<keyword evidence="10" id="KW-1185">Reference proteome</keyword>
<dbReference type="PANTHER" id="PTHR43386:SF25">
    <property type="entry name" value="PEPTIDE ABC TRANSPORTER PERMEASE PROTEIN"/>
    <property type="match status" value="1"/>
</dbReference>
<dbReference type="PROSITE" id="PS50928">
    <property type="entry name" value="ABC_TM1"/>
    <property type="match status" value="1"/>
</dbReference>
<keyword evidence="3" id="KW-1003">Cell membrane</keyword>
<evidence type="ECO:0000256" key="7">
    <source>
        <dbReference type="RuleBase" id="RU363032"/>
    </source>
</evidence>
<organism evidence="9 10">
    <name type="scientific">Plantactinospora endophytica</name>
    <dbReference type="NCBI Taxonomy" id="673535"/>
    <lineage>
        <taxon>Bacteria</taxon>
        <taxon>Bacillati</taxon>
        <taxon>Actinomycetota</taxon>
        <taxon>Actinomycetes</taxon>
        <taxon>Micromonosporales</taxon>
        <taxon>Micromonosporaceae</taxon>
        <taxon>Plantactinospora</taxon>
    </lineage>
</organism>
<evidence type="ECO:0000256" key="2">
    <source>
        <dbReference type="ARBA" id="ARBA00022448"/>
    </source>
</evidence>
<evidence type="ECO:0000256" key="1">
    <source>
        <dbReference type="ARBA" id="ARBA00004651"/>
    </source>
</evidence>
<evidence type="ECO:0000259" key="8">
    <source>
        <dbReference type="PROSITE" id="PS50928"/>
    </source>
</evidence>
<dbReference type="EMBL" id="BONW01000016">
    <property type="protein sequence ID" value="GIG88774.1"/>
    <property type="molecule type" value="Genomic_DNA"/>
</dbReference>
<feature type="domain" description="ABC transmembrane type-1" evidence="8">
    <location>
        <begin position="84"/>
        <end position="273"/>
    </location>
</feature>
<dbReference type="InterPro" id="IPR035906">
    <property type="entry name" value="MetI-like_sf"/>
</dbReference>
<feature type="transmembrane region" description="Helical" evidence="7">
    <location>
        <begin position="247"/>
        <end position="269"/>
    </location>
</feature>
<evidence type="ECO:0000256" key="4">
    <source>
        <dbReference type="ARBA" id="ARBA00022692"/>
    </source>
</evidence>
<gene>
    <name evidence="9" type="ORF">Pen02_37100</name>
</gene>
<evidence type="ECO:0000256" key="5">
    <source>
        <dbReference type="ARBA" id="ARBA00022989"/>
    </source>
</evidence>
<evidence type="ECO:0000256" key="3">
    <source>
        <dbReference type="ARBA" id="ARBA00022475"/>
    </source>
</evidence>
<dbReference type="CDD" id="cd06261">
    <property type="entry name" value="TM_PBP2"/>
    <property type="match status" value="1"/>
</dbReference>
<dbReference type="InterPro" id="IPR000515">
    <property type="entry name" value="MetI-like"/>
</dbReference>
<feature type="transmembrane region" description="Helical" evidence="7">
    <location>
        <begin position="149"/>
        <end position="166"/>
    </location>
</feature>
<keyword evidence="5 7" id="KW-1133">Transmembrane helix</keyword>
<dbReference type="Gene3D" id="1.10.3720.10">
    <property type="entry name" value="MetI-like"/>
    <property type="match status" value="1"/>
</dbReference>
<protein>
    <submittedName>
        <fullName evidence="9">Peptide ABC transporter permease</fullName>
    </submittedName>
</protein>
<accession>A0ABQ4E241</accession>
<dbReference type="InterPro" id="IPR050366">
    <property type="entry name" value="BP-dependent_transpt_permease"/>
</dbReference>
<dbReference type="RefSeq" id="WP_203867259.1">
    <property type="nucleotide sequence ID" value="NZ_BONW01000016.1"/>
</dbReference>
<dbReference type="SUPFAM" id="SSF161098">
    <property type="entry name" value="MetI-like"/>
    <property type="match status" value="1"/>
</dbReference>
<dbReference type="PANTHER" id="PTHR43386">
    <property type="entry name" value="OLIGOPEPTIDE TRANSPORT SYSTEM PERMEASE PROTEIN APPC"/>
    <property type="match status" value="1"/>
</dbReference>
<feature type="transmembrane region" description="Helical" evidence="7">
    <location>
        <begin position="88"/>
        <end position="111"/>
    </location>
</feature>
<keyword evidence="4 7" id="KW-0812">Transmembrane</keyword>
<name>A0ABQ4E241_9ACTN</name>
<feature type="transmembrane region" description="Helical" evidence="7">
    <location>
        <begin position="123"/>
        <end position="143"/>
    </location>
</feature>
<comment type="caution">
    <text evidence="9">The sequence shown here is derived from an EMBL/GenBank/DDBJ whole genome shotgun (WGS) entry which is preliminary data.</text>
</comment>
<keyword evidence="2 7" id="KW-0813">Transport</keyword>
<comment type="subcellular location">
    <subcellularLocation>
        <location evidence="1 7">Cell membrane</location>
        <topology evidence="1 7">Multi-pass membrane protein</topology>
    </subcellularLocation>
</comment>
<feature type="transmembrane region" description="Helical" evidence="7">
    <location>
        <begin position="21"/>
        <end position="40"/>
    </location>
</feature>
<keyword evidence="6 7" id="KW-0472">Membrane</keyword>
<evidence type="ECO:0000256" key="6">
    <source>
        <dbReference type="ARBA" id="ARBA00023136"/>
    </source>
</evidence>
<dbReference type="Pfam" id="PF00528">
    <property type="entry name" value="BPD_transp_1"/>
    <property type="match status" value="1"/>
</dbReference>
<feature type="transmembrane region" description="Helical" evidence="7">
    <location>
        <begin position="205"/>
        <end position="227"/>
    </location>
</feature>
<reference evidence="9 10" key="1">
    <citation type="submission" date="2021-01" db="EMBL/GenBank/DDBJ databases">
        <title>Whole genome shotgun sequence of Plantactinospora endophytica NBRC 110450.</title>
        <authorList>
            <person name="Komaki H."/>
            <person name="Tamura T."/>
        </authorList>
    </citation>
    <scope>NUCLEOTIDE SEQUENCE [LARGE SCALE GENOMIC DNA]</scope>
    <source>
        <strain evidence="9 10">NBRC 110450</strain>
    </source>
</reference>